<protein>
    <recommendedName>
        <fullName evidence="1">F-box/LRR-repeat protein 15/At3g58940/PEG3-like LRR domain-containing protein</fullName>
    </recommendedName>
</protein>
<dbReference type="Pfam" id="PF24758">
    <property type="entry name" value="LRR_At5g56370"/>
    <property type="match status" value="1"/>
</dbReference>
<feature type="domain" description="F-box/LRR-repeat protein 15/At3g58940/PEG3-like LRR" evidence="1">
    <location>
        <begin position="27"/>
        <end position="82"/>
    </location>
</feature>
<name>A0A0D3GPN9_9ORYZ</name>
<dbReference type="AlphaFoldDB" id="A0A0D3GPN9"/>
<dbReference type="PaxDb" id="65489-OBART07G10390.1"/>
<accession>A0A0D3GPN9</accession>
<dbReference type="EnsemblPlants" id="OBART07G10390.1">
    <property type="protein sequence ID" value="OBART07G10390.1"/>
    <property type="gene ID" value="OBART07G10390"/>
</dbReference>
<dbReference type="Proteomes" id="UP000026960">
    <property type="component" value="Chromosome 7"/>
</dbReference>
<organism evidence="2">
    <name type="scientific">Oryza barthii</name>
    <dbReference type="NCBI Taxonomy" id="65489"/>
    <lineage>
        <taxon>Eukaryota</taxon>
        <taxon>Viridiplantae</taxon>
        <taxon>Streptophyta</taxon>
        <taxon>Embryophyta</taxon>
        <taxon>Tracheophyta</taxon>
        <taxon>Spermatophyta</taxon>
        <taxon>Magnoliopsida</taxon>
        <taxon>Liliopsida</taxon>
        <taxon>Poales</taxon>
        <taxon>Poaceae</taxon>
        <taxon>BOP clade</taxon>
        <taxon>Oryzoideae</taxon>
        <taxon>Oryzeae</taxon>
        <taxon>Oryzinae</taxon>
        <taxon>Oryza</taxon>
    </lineage>
</organism>
<evidence type="ECO:0000313" key="2">
    <source>
        <dbReference type="EnsemblPlants" id="OBART07G10390.1"/>
    </source>
</evidence>
<dbReference type="InterPro" id="IPR055411">
    <property type="entry name" value="LRR_FXL15/At3g58940/PEG3-like"/>
</dbReference>
<evidence type="ECO:0000313" key="3">
    <source>
        <dbReference type="Proteomes" id="UP000026960"/>
    </source>
</evidence>
<dbReference type="Gramene" id="OBART07G10390.1">
    <property type="protein sequence ID" value="OBART07G10390.1"/>
    <property type="gene ID" value="OBART07G10390"/>
</dbReference>
<reference evidence="2" key="2">
    <citation type="submission" date="2015-03" db="UniProtKB">
        <authorList>
            <consortium name="EnsemblPlants"/>
        </authorList>
    </citation>
    <scope>IDENTIFICATION</scope>
</reference>
<sequence>MNSLSHIDFQFTNGNTMMTDQANYMSYLLVISAFRFSSTLEVVSFSSCCLHDDMISQPLHFPKLRKLNLHSVNSSEDALHAMSARPLRASKSTTSLGCIIFASGGAAPRKTDVSFFGRWPRSFREMPSGNVAASVPTMKILVLQSTGPNLAAVVHLRYFPCLEKLYVRMNL</sequence>
<evidence type="ECO:0000259" key="1">
    <source>
        <dbReference type="Pfam" id="PF24758"/>
    </source>
</evidence>
<dbReference type="HOGENOM" id="CLU_1505816_0_0_1"/>
<reference evidence="2" key="1">
    <citation type="journal article" date="2009" name="Rice">
        <title>De Novo Next Generation Sequencing of Plant Genomes.</title>
        <authorList>
            <person name="Rounsley S."/>
            <person name="Marri P.R."/>
            <person name="Yu Y."/>
            <person name="He R."/>
            <person name="Sisneros N."/>
            <person name="Goicoechea J.L."/>
            <person name="Lee S.J."/>
            <person name="Angelova A."/>
            <person name="Kudrna D."/>
            <person name="Luo M."/>
            <person name="Affourtit J."/>
            <person name="Desany B."/>
            <person name="Knight J."/>
            <person name="Niazi F."/>
            <person name="Egholm M."/>
            <person name="Wing R.A."/>
        </authorList>
    </citation>
    <scope>NUCLEOTIDE SEQUENCE [LARGE SCALE GENOMIC DNA]</scope>
    <source>
        <strain evidence="2">cv. IRGC 105608</strain>
    </source>
</reference>
<keyword evidence="3" id="KW-1185">Reference proteome</keyword>
<proteinExistence type="predicted"/>
<dbReference type="SUPFAM" id="SSF52047">
    <property type="entry name" value="RNI-like"/>
    <property type="match status" value="1"/>
</dbReference>